<dbReference type="OrthoDB" id="2429891at2759"/>
<feature type="region of interest" description="Disordered" evidence="1">
    <location>
        <begin position="44"/>
        <end position="91"/>
    </location>
</feature>
<comment type="caution">
    <text evidence="2">The sequence shown here is derived from an EMBL/GenBank/DDBJ whole genome shotgun (WGS) entry which is preliminary data.</text>
</comment>
<evidence type="ECO:0000256" key="1">
    <source>
        <dbReference type="SAM" id="MobiDB-lite"/>
    </source>
</evidence>
<name>A0A1X2IBR0_9FUNG</name>
<protein>
    <submittedName>
        <fullName evidence="2">Uncharacterized protein</fullName>
    </submittedName>
</protein>
<evidence type="ECO:0000313" key="3">
    <source>
        <dbReference type="Proteomes" id="UP000193560"/>
    </source>
</evidence>
<reference evidence="2 3" key="1">
    <citation type="submission" date="2016-07" db="EMBL/GenBank/DDBJ databases">
        <title>Pervasive Adenine N6-methylation of Active Genes in Fungi.</title>
        <authorList>
            <consortium name="DOE Joint Genome Institute"/>
            <person name="Mondo S.J."/>
            <person name="Dannebaum R.O."/>
            <person name="Kuo R.C."/>
            <person name="Labutti K."/>
            <person name="Haridas S."/>
            <person name="Kuo A."/>
            <person name="Salamov A."/>
            <person name="Ahrendt S.R."/>
            <person name="Lipzen A."/>
            <person name="Sullivan W."/>
            <person name="Andreopoulos W.B."/>
            <person name="Clum A."/>
            <person name="Lindquist E."/>
            <person name="Daum C."/>
            <person name="Ramamoorthy G.K."/>
            <person name="Gryganskyi A."/>
            <person name="Culley D."/>
            <person name="Magnuson J.K."/>
            <person name="James T.Y."/>
            <person name="O'Malley M.A."/>
            <person name="Stajich J.E."/>
            <person name="Spatafora J.W."/>
            <person name="Visel A."/>
            <person name="Grigoriev I.V."/>
        </authorList>
    </citation>
    <scope>NUCLEOTIDE SEQUENCE [LARGE SCALE GENOMIC DNA]</scope>
    <source>
        <strain evidence="2 3">NRRL 1336</strain>
    </source>
</reference>
<evidence type="ECO:0000313" key="2">
    <source>
        <dbReference type="EMBL" id="ORZ13248.1"/>
    </source>
</evidence>
<organism evidence="2 3">
    <name type="scientific">Absidia repens</name>
    <dbReference type="NCBI Taxonomy" id="90262"/>
    <lineage>
        <taxon>Eukaryota</taxon>
        <taxon>Fungi</taxon>
        <taxon>Fungi incertae sedis</taxon>
        <taxon>Mucoromycota</taxon>
        <taxon>Mucoromycotina</taxon>
        <taxon>Mucoromycetes</taxon>
        <taxon>Mucorales</taxon>
        <taxon>Cunninghamellaceae</taxon>
        <taxon>Absidia</taxon>
    </lineage>
</organism>
<feature type="region of interest" description="Disordered" evidence="1">
    <location>
        <begin position="151"/>
        <end position="175"/>
    </location>
</feature>
<dbReference type="AlphaFoldDB" id="A0A1X2IBR0"/>
<accession>A0A1X2IBR0</accession>
<dbReference type="Proteomes" id="UP000193560">
    <property type="component" value="Unassembled WGS sequence"/>
</dbReference>
<feature type="compositionally biased region" description="Low complexity" evidence="1">
    <location>
        <begin position="254"/>
        <end position="267"/>
    </location>
</feature>
<sequence length="285" mass="32422">MFLLKNTVKSRSIMLSRLYCISNINKPALTCTSQFSSIRSYTSSFSNGKDHDSNNQNGANTSEDEEKMNNDSQEPFVGKQPPSTSEPNLSFMPVINIPQTEFAHNAFFSLHRPLLGLADDDEKPFFSNKPIEEDDVDDELANYMMNLRHFEAPGSPGTVEQEKQEKQDKGDKDYTMVTFSTGDSMLSEEEFYVEQSLPMYHFPESDEIVDYLSSMQEQLVRKNALEDSTNSTVGRTRRRKAAAATSTNQQEPRTASTSTSSSPYTAISKYQKRHQLGLYRHRWNK</sequence>
<dbReference type="EMBL" id="MCGE01000017">
    <property type="protein sequence ID" value="ORZ13248.1"/>
    <property type="molecule type" value="Genomic_DNA"/>
</dbReference>
<feature type="region of interest" description="Disordered" evidence="1">
    <location>
        <begin position="223"/>
        <end position="267"/>
    </location>
</feature>
<keyword evidence="3" id="KW-1185">Reference proteome</keyword>
<gene>
    <name evidence="2" type="ORF">BCR42DRAFT_453266</name>
</gene>
<proteinExistence type="predicted"/>
<feature type="compositionally biased region" description="Basic and acidic residues" evidence="1">
    <location>
        <begin position="160"/>
        <end position="174"/>
    </location>
</feature>